<dbReference type="PaxDb" id="3708-A0A078IFY6"/>
<protein>
    <submittedName>
        <fullName evidence="1">(rape) hypothetical protein</fullName>
    </submittedName>
    <submittedName>
        <fullName evidence="2">BnaA09g39250D protein</fullName>
    </submittedName>
</protein>
<gene>
    <name evidence="2" type="primary">BnaA09g39250D</name>
    <name evidence="1" type="ORF">DARMORV10_A09P53550.1</name>
    <name evidence="2" type="ORF">GSBRNA2T00091997001</name>
</gene>
<accession>A0A078IFY6</accession>
<dbReference type="EMBL" id="HG994363">
    <property type="protein sequence ID" value="CAF2049014.1"/>
    <property type="molecule type" value="Genomic_DNA"/>
</dbReference>
<keyword evidence="3" id="KW-1185">Reference proteome</keyword>
<reference evidence="2 3" key="1">
    <citation type="journal article" date="2014" name="Science">
        <title>Plant genetics. Early allopolyploid evolution in the post-Neolithic Brassica napus oilseed genome.</title>
        <authorList>
            <person name="Chalhoub B."/>
            <person name="Denoeud F."/>
            <person name="Liu S."/>
            <person name="Parkin I.A."/>
            <person name="Tang H."/>
            <person name="Wang X."/>
            <person name="Chiquet J."/>
            <person name="Belcram H."/>
            <person name="Tong C."/>
            <person name="Samans B."/>
            <person name="Correa M."/>
            <person name="Da Silva C."/>
            <person name="Just J."/>
            <person name="Falentin C."/>
            <person name="Koh C.S."/>
            <person name="Le Clainche I."/>
            <person name="Bernard M."/>
            <person name="Bento P."/>
            <person name="Noel B."/>
            <person name="Labadie K."/>
            <person name="Alberti A."/>
            <person name="Charles M."/>
            <person name="Arnaud D."/>
            <person name="Guo H."/>
            <person name="Daviaud C."/>
            <person name="Alamery S."/>
            <person name="Jabbari K."/>
            <person name="Zhao M."/>
            <person name="Edger P.P."/>
            <person name="Chelaifa H."/>
            <person name="Tack D."/>
            <person name="Lassalle G."/>
            <person name="Mestiri I."/>
            <person name="Schnel N."/>
            <person name="Le Paslier M.C."/>
            <person name="Fan G."/>
            <person name="Renault V."/>
            <person name="Bayer P.E."/>
            <person name="Golicz A.A."/>
            <person name="Manoli S."/>
            <person name="Lee T.H."/>
            <person name="Thi V.H."/>
            <person name="Chalabi S."/>
            <person name="Hu Q."/>
            <person name="Fan C."/>
            <person name="Tollenaere R."/>
            <person name="Lu Y."/>
            <person name="Battail C."/>
            <person name="Shen J."/>
            <person name="Sidebottom C.H."/>
            <person name="Wang X."/>
            <person name="Canaguier A."/>
            <person name="Chauveau A."/>
            <person name="Berard A."/>
            <person name="Deniot G."/>
            <person name="Guan M."/>
            <person name="Liu Z."/>
            <person name="Sun F."/>
            <person name="Lim Y.P."/>
            <person name="Lyons E."/>
            <person name="Town C.D."/>
            <person name="Bancroft I."/>
            <person name="Wang X."/>
            <person name="Meng J."/>
            <person name="Ma J."/>
            <person name="Pires J.C."/>
            <person name="King G.J."/>
            <person name="Brunel D."/>
            <person name="Delourme R."/>
            <person name="Renard M."/>
            <person name="Aury J.M."/>
            <person name="Adams K.L."/>
            <person name="Batley J."/>
            <person name="Snowdon R.J."/>
            <person name="Tost J."/>
            <person name="Edwards D."/>
            <person name="Zhou Y."/>
            <person name="Hua W."/>
            <person name="Sharpe A.G."/>
            <person name="Paterson A.H."/>
            <person name="Guan C."/>
            <person name="Wincker P."/>
        </authorList>
    </citation>
    <scope>NUCLEOTIDE SEQUENCE [LARGE SCALE GENOMIC DNA]</scope>
    <source>
        <strain evidence="3">cv. Darmor-bzh</strain>
    </source>
</reference>
<dbReference type="Gramene" id="CDY48912">
    <property type="protein sequence ID" value="CDY48912"/>
    <property type="gene ID" value="GSBRNA2T00091997001"/>
</dbReference>
<dbReference type="AlphaFoldDB" id="A0A078IFY6"/>
<dbReference type="Proteomes" id="UP001295469">
    <property type="component" value="Chromosome A09"/>
</dbReference>
<sequence>MLSHCVFPKKNLLNWLNLRVICNYTHKLNFVSQRSCFLEGSCLEISKDFGLLRAGLGGNSFGTARLTSTILPLSSWNVP</sequence>
<dbReference type="Proteomes" id="UP000028999">
    <property type="component" value="Unassembled WGS sequence"/>
</dbReference>
<evidence type="ECO:0000313" key="2">
    <source>
        <dbReference type="EMBL" id="CDY48912.1"/>
    </source>
</evidence>
<reference evidence="2" key="2">
    <citation type="submission" date="2014-06" db="EMBL/GenBank/DDBJ databases">
        <authorList>
            <person name="Genoscope - CEA"/>
        </authorList>
    </citation>
    <scope>NUCLEOTIDE SEQUENCE</scope>
</reference>
<evidence type="ECO:0000313" key="3">
    <source>
        <dbReference type="Proteomes" id="UP000028999"/>
    </source>
</evidence>
<reference evidence="1" key="3">
    <citation type="submission" date="2021-01" db="EMBL/GenBank/DDBJ databases">
        <authorList>
            <consortium name="Genoscope - CEA"/>
            <person name="William W."/>
        </authorList>
    </citation>
    <scope>NUCLEOTIDE SEQUENCE</scope>
</reference>
<evidence type="ECO:0000313" key="1">
    <source>
        <dbReference type="EMBL" id="CAF2049014.1"/>
    </source>
</evidence>
<organism evidence="2 3">
    <name type="scientific">Brassica napus</name>
    <name type="common">Rape</name>
    <dbReference type="NCBI Taxonomy" id="3708"/>
    <lineage>
        <taxon>Eukaryota</taxon>
        <taxon>Viridiplantae</taxon>
        <taxon>Streptophyta</taxon>
        <taxon>Embryophyta</taxon>
        <taxon>Tracheophyta</taxon>
        <taxon>Spermatophyta</taxon>
        <taxon>Magnoliopsida</taxon>
        <taxon>eudicotyledons</taxon>
        <taxon>Gunneridae</taxon>
        <taxon>Pentapetalae</taxon>
        <taxon>rosids</taxon>
        <taxon>malvids</taxon>
        <taxon>Brassicales</taxon>
        <taxon>Brassicaceae</taxon>
        <taxon>Brassiceae</taxon>
        <taxon>Brassica</taxon>
    </lineage>
</organism>
<name>A0A078IFY6_BRANA</name>
<proteinExistence type="predicted"/>
<dbReference type="EMBL" id="LK032801">
    <property type="protein sequence ID" value="CDY48912.1"/>
    <property type="molecule type" value="Genomic_DNA"/>
</dbReference>